<sequence>MPLAVVLGGVSTTGAVAQCRLNFDNSQWEEIIRDDFDNPVLTNKLWQNKSDDPDIYGGWGSEWYDTSDPSLVTMQNGIVSLKAKRWRDSNGTPINLVHGARTVRYRSGMLFSRKYDPQTNPDGPFMVTDSFGAWEARIKIPANGRAWPAFWLWSCPTEIDVLDGVGSAGMLSNVIDNRQSSAKPNGLPCGLNAGAPNLPHCGAWAKPWSPSLLSDDFHLYSLVWTPDQVTIFLDGREVRTVPKSAVFTVGSVKNQNGQITEQFYNDVRLTLQMFESNDNGDDPNEYQMDIDYVRVLKPKAKDGYGQRIYSVPTSSYKTDHEFINHDITVNALPKVSSEAASIVPNPNNANQVFYRGLDNQMYVATNSGAGAWSVQALPSVFGVGVAGDVTYHAGLNYVLYKGTDYNVHAYYYANGWRHRQITTEAGNLRVATGQGSIATRTSTNQIFYVGMDQQLHYWSAGTGVSTIPNSEGAFAYVHSNLLVDQTVGHIFYRGADSRIQYYWINNGSYQHGFVDSYWSTTAYNVSGEPRSMALTSTGIYYIGQADNELHHFAYSAASNGWVHSYLPTNVGPTGYPNASKAHGGINVNPDETRITYLGYDGRIQGMYKNSGVWYHSWLDGYWNTGEFLSFDNTMAGHSSVVSTGNLTAYYCGRDNHLRYFVYEPCQRFTDVTTCSLGGDNITLNRGGNSPAPLPTKQGVTVQSLTVAPNPTTGRIEVSVPTALHGAALPYTLTNLLGATVQQGTLSAEHATVDLTACKPGVYLLQTQSGKQIYRTKIVKY</sequence>
<dbReference type="PANTHER" id="PTHR10963:SF60">
    <property type="entry name" value="GRAM-NEGATIVE BACTERIA-BINDING PROTEIN 1-RELATED"/>
    <property type="match status" value="1"/>
</dbReference>
<evidence type="ECO:0000256" key="1">
    <source>
        <dbReference type="ARBA" id="ARBA00006865"/>
    </source>
</evidence>
<keyword evidence="4" id="KW-1185">Reference proteome</keyword>
<comment type="similarity">
    <text evidence="1">Belongs to the glycosyl hydrolase 16 family.</text>
</comment>
<dbReference type="InterPro" id="IPR050546">
    <property type="entry name" value="Glycosyl_Hydrlase_16"/>
</dbReference>
<dbReference type="NCBIfam" id="TIGR04183">
    <property type="entry name" value="Por_Secre_tail"/>
    <property type="match status" value="1"/>
</dbReference>
<evidence type="ECO:0000313" key="3">
    <source>
        <dbReference type="EMBL" id="UOQ52151.1"/>
    </source>
</evidence>
<dbReference type="InterPro" id="IPR000757">
    <property type="entry name" value="Beta-glucanase-like"/>
</dbReference>
<evidence type="ECO:0000259" key="2">
    <source>
        <dbReference type="PROSITE" id="PS51762"/>
    </source>
</evidence>
<name>A0ABY4FCF6_9BACT</name>
<dbReference type="Pfam" id="PF18962">
    <property type="entry name" value="Por_Secre_tail"/>
    <property type="match status" value="1"/>
</dbReference>
<feature type="domain" description="GH16" evidence="2">
    <location>
        <begin position="34"/>
        <end position="301"/>
    </location>
</feature>
<dbReference type="Proteomes" id="UP000831785">
    <property type="component" value="Chromosome"/>
</dbReference>
<dbReference type="InterPro" id="IPR026444">
    <property type="entry name" value="Secre_tail"/>
</dbReference>
<dbReference type="SUPFAM" id="SSF89372">
    <property type="entry name" value="Fucose-specific lectin"/>
    <property type="match status" value="2"/>
</dbReference>
<dbReference type="EMBL" id="CP095049">
    <property type="protein sequence ID" value="UOQ52151.1"/>
    <property type="molecule type" value="Genomic_DNA"/>
</dbReference>
<dbReference type="Gene3D" id="2.60.120.200">
    <property type="match status" value="1"/>
</dbReference>
<dbReference type="InterPro" id="IPR013320">
    <property type="entry name" value="ConA-like_dom_sf"/>
</dbReference>
<dbReference type="RefSeq" id="WP_244715871.1">
    <property type="nucleotide sequence ID" value="NZ_CP095049.1"/>
</dbReference>
<evidence type="ECO:0000313" key="4">
    <source>
        <dbReference type="Proteomes" id="UP000831785"/>
    </source>
</evidence>
<dbReference type="PANTHER" id="PTHR10963">
    <property type="entry name" value="GLYCOSYL HYDROLASE-RELATED"/>
    <property type="match status" value="1"/>
</dbReference>
<dbReference type="Gene3D" id="2.120.10.70">
    <property type="entry name" value="Fucose-specific lectin"/>
    <property type="match status" value="2"/>
</dbReference>
<dbReference type="Pfam" id="PF00722">
    <property type="entry name" value="Glyco_hydro_16"/>
    <property type="match status" value="1"/>
</dbReference>
<protein>
    <submittedName>
        <fullName evidence="3">Family 16 glycosylhydrolase</fullName>
    </submittedName>
</protein>
<organism evidence="3 4">
    <name type="scientific">Hymenobacter cellulosivorans</name>
    <dbReference type="NCBI Taxonomy" id="2932249"/>
    <lineage>
        <taxon>Bacteria</taxon>
        <taxon>Pseudomonadati</taxon>
        <taxon>Bacteroidota</taxon>
        <taxon>Cytophagia</taxon>
        <taxon>Cytophagales</taxon>
        <taxon>Hymenobacteraceae</taxon>
        <taxon>Hymenobacter</taxon>
    </lineage>
</organism>
<accession>A0ABY4FCF6</accession>
<reference evidence="3 4" key="1">
    <citation type="submission" date="2022-04" db="EMBL/GenBank/DDBJ databases">
        <title>Hymenobacter sp. isolated from the air.</title>
        <authorList>
            <person name="Won M."/>
            <person name="Lee C.-M."/>
            <person name="Woen H.-Y."/>
            <person name="Kwon S.-W."/>
        </authorList>
    </citation>
    <scope>NUCLEOTIDE SEQUENCE [LARGE SCALE GENOMIC DNA]</scope>
    <source>
        <strain evidence="4">5116 S-27</strain>
    </source>
</reference>
<dbReference type="SUPFAM" id="SSF49899">
    <property type="entry name" value="Concanavalin A-like lectins/glucanases"/>
    <property type="match status" value="1"/>
</dbReference>
<proteinExistence type="inferred from homology"/>
<dbReference type="PROSITE" id="PS51762">
    <property type="entry name" value="GH16_2"/>
    <property type="match status" value="1"/>
</dbReference>
<gene>
    <name evidence="3" type="ORF">MUN80_20610</name>
</gene>